<feature type="transmembrane region" description="Helical" evidence="11">
    <location>
        <begin position="452"/>
        <end position="471"/>
    </location>
</feature>
<dbReference type="AlphaFoldDB" id="A0A6N2RXY1"/>
<feature type="transmembrane region" description="Helical" evidence="11">
    <location>
        <begin position="204"/>
        <end position="224"/>
    </location>
</feature>
<dbReference type="InterPro" id="IPR050222">
    <property type="entry name" value="MATE_MdtK"/>
</dbReference>
<evidence type="ECO:0000256" key="6">
    <source>
        <dbReference type="ARBA" id="ARBA00022692"/>
    </source>
</evidence>
<evidence type="ECO:0000256" key="2">
    <source>
        <dbReference type="ARBA" id="ARBA00004141"/>
    </source>
</evidence>
<keyword evidence="5" id="KW-0813">Transport</keyword>
<dbReference type="Pfam" id="PF01554">
    <property type="entry name" value="MatE"/>
    <property type="match status" value="2"/>
</dbReference>
<evidence type="ECO:0000256" key="7">
    <source>
        <dbReference type="ARBA" id="ARBA00022989"/>
    </source>
</evidence>
<dbReference type="CDD" id="cd13136">
    <property type="entry name" value="MATE_DinF_like"/>
    <property type="match status" value="1"/>
</dbReference>
<dbReference type="InterPro" id="IPR044644">
    <property type="entry name" value="DinF-like"/>
</dbReference>
<dbReference type="GO" id="GO:0042910">
    <property type="term" value="F:xenobiotic transmembrane transporter activity"/>
    <property type="evidence" value="ECO:0007669"/>
    <property type="project" value="InterPro"/>
</dbReference>
<name>A0A6N2RXY1_9ACTO</name>
<feature type="transmembrane region" description="Helical" evidence="11">
    <location>
        <begin position="162"/>
        <end position="192"/>
    </location>
</feature>
<dbReference type="EMBL" id="CACRSM010000002">
    <property type="protein sequence ID" value="VYS84330.1"/>
    <property type="molecule type" value="Genomic_DNA"/>
</dbReference>
<keyword evidence="8 11" id="KW-0472">Membrane</keyword>
<feature type="transmembrane region" description="Helical" evidence="11">
    <location>
        <begin position="320"/>
        <end position="343"/>
    </location>
</feature>
<dbReference type="GO" id="GO:0015297">
    <property type="term" value="F:antiporter activity"/>
    <property type="evidence" value="ECO:0007669"/>
    <property type="project" value="InterPro"/>
</dbReference>
<accession>A0A6N2RXY1</accession>
<feature type="transmembrane region" description="Helical" evidence="11">
    <location>
        <begin position="384"/>
        <end position="407"/>
    </location>
</feature>
<feature type="transmembrane region" description="Helical" evidence="11">
    <location>
        <begin position="86"/>
        <end position="106"/>
    </location>
</feature>
<comment type="function">
    <text evidence="1">Multidrug efflux pump.</text>
</comment>
<keyword evidence="6 11" id="KW-0812">Transmembrane</keyword>
<feature type="transmembrane region" description="Helical" evidence="11">
    <location>
        <begin position="261"/>
        <end position="284"/>
    </location>
</feature>
<feature type="transmembrane region" description="Helical" evidence="11">
    <location>
        <begin position="483"/>
        <end position="502"/>
    </location>
</feature>
<reference evidence="12" key="1">
    <citation type="submission" date="2019-11" db="EMBL/GenBank/DDBJ databases">
        <authorList>
            <person name="Feng L."/>
        </authorList>
    </citation>
    <scope>NUCLEOTIDE SEQUENCE</scope>
    <source>
        <strain evidence="12">AodontolyticusLFYP35</strain>
    </source>
</reference>
<feature type="transmembrane region" description="Helical" evidence="11">
    <location>
        <begin position="349"/>
        <end position="372"/>
    </location>
</feature>
<organism evidence="12">
    <name type="scientific">Schaalia odontolytica</name>
    <dbReference type="NCBI Taxonomy" id="1660"/>
    <lineage>
        <taxon>Bacteria</taxon>
        <taxon>Bacillati</taxon>
        <taxon>Actinomycetota</taxon>
        <taxon>Actinomycetes</taxon>
        <taxon>Actinomycetales</taxon>
        <taxon>Actinomycetaceae</taxon>
        <taxon>Schaalia</taxon>
    </lineage>
</organism>
<dbReference type="InterPro" id="IPR002528">
    <property type="entry name" value="MATE_fam"/>
</dbReference>
<feature type="compositionally biased region" description="Polar residues" evidence="10">
    <location>
        <begin position="39"/>
        <end position="48"/>
    </location>
</feature>
<feature type="transmembrane region" description="Helical" evidence="11">
    <location>
        <begin position="118"/>
        <end position="141"/>
    </location>
</feature>
<feature type="compositionally biased region" description="Polar residues" evidence="10">
    <location>
        <begin position="23"/>
        <end position="32"/>
    </location>
</feature>
<evidence type="ECO:0000256" key="3">
    <source>
        <dbReference type="ARBA" id="ARBA00010199"/>
    </source>
</evidence>
<comment type="subcellular location">
    <subcellularLocation>
        <location evidence="2">Membrane</location>
        <topology evidence="2">Multi-pass membrane protein</topology>
    </subcellularLocation>
</comment>
<evidence type="ECO:0000313" key="12">
    <source>
        <dbReference type="EMBL" id="VYS84330.1"/>
    </source>
</evidence>
<protein>
    <recommendedName>
        <fullName evidence="4">Probable multidrug resistance protein NorM</fullName>
    </recommendedName>
    <alternativeName>
        <fullName evidence="9">Multidrug-efflux transporter</fullName>
    </alternativeName>
</protein>
<dbReference type="GO" id="GO:0005886">
    <property type="term" value="C:plasma membrane"/>
    <property type="evidence" value="ECO:0007669"/>
    <property type="project" value="TreeGrafter"/>
</dbReference>
<feature type="region of interest" description="Disordered" evidence="10">
    <location>
        <begin position="1"/>
        <end position="77"/>
    </location>
</feature>
<dbReference type="PANTHER" id="PTHR43298">
    <property type="entry name" value="MULTIDRUG RESISTANCE PROTEIN NORM-RELATED"/>
    <property type="match status" value="1"/>
</dbReference>
<feature type="compositionally biased region" description="Basic and acidic residues" evidence="10">
    <location>
        <begin position="1"/>
        <end position="17"/>
    </location>
</feature>
<evidence type="ECO:0000256" key="11">
    <source>
        <dbReference type="SAM" id="Phobius"/>
    </source>
</evidence>
<sequence length="527" mass="55214">MDNDEQRKHKPQAEIEGLRASYFSIQDESTSTENEHSEQALSTDGSTSVDKHTLTEASDPIPSIPSEKTGESTPVVTKKPSLTRQILALAIPTLGATIAQPLFLTIDSAMVGHLGAEKIAGMSLAMIIINTVYGMSIFLAYSTTAETAQAMGAGNERRARELGVHAMWLAAIIGVSLALLLALCGIPLLHALGAAPEIMPYAQSFLYASLPGLAASLITMAATGVLRGMKDTTTPLIAAGAGAALNIGLNAFLIYGINLGIVGSGIGTSIVSTIMAISLVIILARPAHTLGVSLRPSLTGIRQSARVGGPLLARSIAIRLAFLTSIWSATAISVNGLAAYQVVMSAWQIPLFLLDSLAIASQTLVGFAIGSGDRSQLRTLLRTLSWWGIFAGIIIGALTAALSPWIPSFFVSEAVVRNMAIPAVIVNAVFFPAQSHAFLLDGVLIGAGRGASLAKAAFLNLAILLPALWLFSVARPALTETQAVAVLIGLVTGLYMLTRALTNSWITWFSPKHALIPRHEVGAQSAE</sequence>
<evidence type="ECO:0000256" key="9">
    <source>
        <dbReference type="ARBA" id="ARBA00031636"/>
    </source>
</evidence>
<dbReference type="PANTHER" id="PTHR43298:SF2">
    <property type="entry name" value="FMN_FAD EXPORTER YEEO-RELATED"/>
    <property type="match status" value="1"/>
</dbReference>
<feature type="transmembrane region" description="Helical" evidence="11">
    <location>
        <begin position="236"/>
        <end position="255"/>
    </location>
</feature>
<evidence type="ECO:0000256" key="8">
    <source>
        <dbReference type="ARBA" id="ARBA00023136"/>
    </source>
</evidence>
<gene>
    <name evidence="12" type="primary">mdtK</name>
    <name evidence="12" type="ORF">AOLFYP35_00524</name>
</gene>
<feature type="transmembrane region" description="Helical" evidence="11">
    <location>
        <begin position="419"/>
        <end position="440"/>
    </location>
</feature>
<comment type="similarity">
    <text evidence="3">Belongs to the multi antimicrobial extrusion (MATE) (TC 2.A.66.1) family.</text>
</comment>
<proteinExistence type="inferred from homology"/>
<dbReference type="NCBIfam" id="TIGR00797">
    <property type="entry name" value="matE"/>
    <property type="match status" value="1"/>
</dbReference>
<evidence type="ECO:0000256" key="1">
    <source>
        <dbReference type="ARBA" id="ARBA00003408"/>
    </source>
</evidence>
<keyword evidence="7 11" id="KW-1133">Transmembrane helix</keyword>
<evidence type="ECO:0000256" key="10">
    <source>
        <dbReference type="SAM" id="MobiDB-lite"/>
    </source>
</evidence>
<evidence type="ECO:0000256" key="4">
    <source>
        <dbReference type="ARBA" id="ARBA00020268"/>
    </source>
</evidence>
<evidence type="ECO:0000256" key="5">
    <source>
        <dbReference type="ARBA" id="ARBA00022448"/>
    </source>
</evidence>